<protein>
    <recommendedName>
        <fullName evidence="1">SnoaL-like domain-containing protein</fullName>
    </recommendedName>
</protein>
<dbReference type="EMBL" id="BAND01000075">
    <property type="protein sequence ID" value="GAJ29690.1"/>
    <property type="molecule type" value="Genomic_DNA"/>
</dbReference>
<dbReference type="OrthoDB" id="582835at2"/>
<proteinExistence type="predicted"/>
<accession>A0A023D7L1</accession>
<feature type="domain" description="SnoaL-like" evidence="1">
    <location>
        <begin position="11"/>
        <end position="121"/>
    </location>
</feature>
<dbReference type="Proteomes" id="UP000019760">
    <property type="component" value="Unassembled WGS sequence"/>
</dbReference>
<comment type="caution">
    <text evidence="2">The sequence shown here is derived from an EMBL/GenBank/DDBJ whole genome shotgun (WGS) entry which is preliminary data.</text>
</comment>
<dbReference type="NCBIfam" id="TIGR02096">
    <property type="entry name" value="ketosteroid isomerase-related protein"/>
    <property type="match status" value="1"/>
</dbReference>
<reference evidence="3" key="1">
    <citation type="journal article" date="2014" name="FEMS Microbiol. Lett.">
        <title>Draft Genomic DNA Sequence of the Facultatively Methylotrophic Bacterium Acidomonas methanolica type strain MB58.</title>
        <authorList>
            <person name="Higashiura N."/>
            <person name="Hadano H."/>
            <person name="Hirakawa H."/>
            <person name="Matsutani M."/>
            <person name="Takabe S."/>
            <person name="Matsushita K."/>
            <person name="Azuma Y."/>
        </authorList>
    </citation>
    <scope>NUCLEOTIDE SEQUENCE [LARGE SCALE GENOMIC DNA]</scope>
    <source>
        <strain evidence="3">MB58</strain>
    </source>
</reference>
<dbReference type="RefSeq" id="WP_042059920.1">
    <property type="nucleotide sequence ID" value="NZ_BAND01000075.1"/>
</dbReference>
<dbReference type="Gene3D" id="3.10.450.50">
    <property type="match status" value="1"/>
</dbReference>
<dbReference type="InterPro" id="IPR032710">
    <property type="entry name" value="NTF2-like_dom_sf"/>
</dbReference>
<evidence type="ECO:0000313" key="3">
    <source>
        <dbReference type="Proteomes" id="UP000019760"/>
    </source>
</evidence>
<name>A0A023D7L1_ACIMT</name>
<keyword evidence="3" id="KW-1185">Reference proteome</keyword>
<dbReference type="InterPro" id="IPR037401">
    <property type="entry name" value="SnoaL-like"/>
</dbReference>
<gene>
    <name evidence="2" type="ORF">Amme_075_007</name>
</gene>
<evidence type="ECO:0000313" key="2">
    <source>
        <dbReference type="EMBL" id="GAJ29690.1"/>
    </source>
</evidence>
<sequence length="137" mass="15307">MSVETTRTLIKTYYDTFNGGDREAFLALLTEDVVHDVNQGGSETGLAPFRAFLQRMDRCYKEEIRDVVVMVNDDGSRAAAEFVVHGTYLSTDEGLPEARGQRYVLPAGAFFTVVNGKVARISNYYNLPDWERQVTGG</sequence>
<reference evidence="2 3" key="2">
    <citation type="journal article" date="2014" name="FEMS Microbiol. Lett.">
        <title>Draft genomic DNA sequence of the facultatively methylotrophic bacterium Acidomonas methanolica type strain MB58.</title>
        <authorList>
            <person name="Higashiura N."/>
            <person name="Hadano H."/>
            <person name="Hirakawa H."/>
            <person name="Matsutani M."/>
            <person name="Takabe S."/>
            <person name="Matsushita K."/>
            <person name="Azuma Y."/>
        </authorList>
    </citation>
    <scope>NUCLEOTIDE SEQUENCE [LARGE SCALE GENOMIC DNA]</scope>
    <source>
        <strain evidence="2 3">MB58</strain>
    </source>
</reference>
<dbReference type="SUPFAM" id="SSF54427">
    <property type="entry name" value="NTF2-like"/>
    <property type="match status" value="1"/>
</dbReference>
<dbReference type="InterPro" id="IPR011721">
    <property type="entry name" value="CHP02096"/>
</dbReference>
<evidence type="ECO:0000259" key="1">
    <source>
        <dbReference type="Pfam" id="PF12680"/>
    </source>
</evidence>
<dbReference type="Pfam" id="PF12680">
    <property type="entry name" value="SnoaL_2"/>
    <property type="match status" value="1"/>
</dbReference>
<dbReference type="AlphaFoldDB" id="A0A023D7L1"/>
<organism evidence="2 3">
    <name type="scientific">Acidomonas methanolica NBRC 104435</name>
    <dbReference type="NCBI Taxonomy" id="1231351"/>
    <lineage>
        <taxon>Bacteria</taxon>
        <taxon>Pseudomonadati</taxon>
        <taxon>Pseudomonadota</taxon>
        <taxon>Alphaproteobacteria</taxon>
        <taxon>Acetobacterales</taxon>
        <taxon>Acetobacteraceae</taxon>
        <taxon>Acidomonas</taxon>
    </lineage>
</organism>